<keyword evidence="4" id="KW-0472">Membrane</keyword>
<dbReference type="GO" id="GO:0005737">
    <property type="term" value="C:cytoplasm"/>
    <property type="evidence" value="ECO:0007669"/>
    <property type="project" value="UniProtKB-ARBA"/>
</dbReference>
<evidence type="ECO:0000313" key="5">
    <source>
        <dbReference type="EMBL" id="UJG40573.1"/>
    </source>
</evidence>
<dbReference type="GO" id="GO:0070273">
    <property type="term" value="F:phosphatidylinositol-4-phosphate binding"/>
    <property type="evidence" value="ECO:0007669"/>
    <property type="project" value="InterPro"/>
</dbReference>
<dbReference type="EMBL" id="CP084166">
    <property type="protein sequence ID" value="UJG40573.1"/>
    <property type="molecule type" value="Genomic_DNA"/>
</dbReference>
<sequence>MLLLTEKLIILLIDQRRGRIEKSSSDLIFYGLPSSIIIDLEMLNLIKIRDDNKIEIISSETTQPIFKNIIEEMQNEHESDIRFWIRSLGIKSNQILESFIEVMIKSGILTKSEKRFLFFKRRKIFCTEERVKIELMHQLQETIINSKKATMHTKLLLAILYKCNKITLCLNKGLNEILLNEVREEIRDERFGEIITELIRERNELMNAIFSTYLINTSLV</sequence>
<organism evidence="5">
    <name type="scientific">Candidatus Heimdallarchaeum aukensis</name>
    <dbReference type="NCBI Taxonomy" id="2876573"/>
    <lineage>
        <taxon>Archaea</taxon>
        <taxon>Promethearchaeati</taxon>
        <taxon>Candidatus Heimdallarchaeota</taxon>
        <taxon>Candidatus Heimdallarchaeia (ex Rinke et al. 2021) (nom. nud.)</taxon>
        <taxon>Candidatus Heimdallarchaeales</taxon>
        <taxon>Candidatus Heimdallarchaeaceae</taxon>
        <taxon>Candidatus Heimdallarchaeum</taxon>
    </lineage>
</organism>
<dbReference type="Gene3D" id="1.10.3630.10">
    <property type="entry name" value="yeast vps74-n-term truncation variant domain like"/>
    <property type="match status" value="1"/>
</dbReference>
<evidence type="ECO:0000256" key="2">
    <source>
        <dbReference type="ARBA" id="ARBA00023034"/>
    </source>
</evidence>
<reference evidence="5" key="1">
    <citation type="journal article" date="2022" name="Nat. Microbiol.">
        <title>Unique mobile elements and scalable gene flow at the prokaryote-eukaryote boundary revealed by circularized Asgard archaea genomes.</title>
        <authorList>
            <person name="Wu F."/>
            <person name="Speth D.R."/>
            <person name="Philosof A."/>
            <person name="Cremiere A."/>
            <person name="Narayanan A."/>
            <person name="Barco R.A."/>
            <person name="Connon S.A."/>
            <person name="Amend J.P."/>
            <person name="Antoshechkin I.A."/>
            <person name="Orphan V.J."/>
        </authorList>
    </citation>
    <scope>NUCLEOTIDE SEQUENCE</scope>
    <source>
        <strain evidence="5">PM71</strain>
    </source>
</reference>
<evidence type="ECO:0000256" key="4">
    <source>
        <dbReference type="ARBA" id="ARBA00023136"/>
    </source>
</evidence>
<protein>
    <submittedName>
        <fullName evidence="5">GPP34 family phosphoprotein</fullName>
    </submittedName>
</protein>
<keyword evidence="3" id="KW-0446">Lipid-binding</keyword>
<comment type="subcellular location">
    <subcellularLocation>
        <location evidence="1">Golgi apparatus membrane</location>
        <topology evidence="1">Peripheral membrane protein</topology>
        <orientation evidence="1">Cytoplasmic side</orientation>
    </subcellularLocation>
</comment>
<accession>A0A9Y1FLH5</accession>
<evidence type="ECO:0000256" key="1">
    <source>
        <dbReference type="ARBA" id="ARBA00004255"/>
    </source>
</evidence>
<dbReference type="Proteomes" id="UP001201020">
    <property type="component" value="Chromosome"/>
</dbReference>
<dbReference type="InterPro" id="IPR008628">
    <property type="entry name" value="GPP34-like"/>
</dbReference>
<proteinExistence type="predicted"/>
<gene>
    <name evidence="5" type="ORF">K9W45_12155</name>
</gene>
<dbReference type="AlphaFoldDB" id="A0A9Y1FLH5"/>
<evidence type="ECO:0000256" key="3">
    <source>
        <dbReference type="ARBA" id="ARBA00023121"/>
    </source>
</evidence>
<name>A0A9Y1FLH5_9ARCH</name>
<keyword evidence="2" id="KW-0333">Golgi apparatus</keyword>
<dbReference type="Pfam" id="PF05719">
    <property type="entry name" value="GPP34"/>
    <property type="match status" value="1"/>
</dbReference>
<dbReference type="InterPro" id="IPR038261">
    <property type="entry name" value="GPP34-like_sf"/>
</dbReference>
<dbReference type="GO" id="GO:0012505">
    <property type="term" value="C:endomembrane system"/>
    <property type="evidence" value="ECO:0007669"/>
    <property type="project" value="UniProtKB-ARBA"/>
</dbReference>